<dbReference type="PANTHER" id="PTHR40596">
    <property type="entry name" value="CITRATE LYASE ALPHA CHAIN"/>
    <property type="match status" value="1"/>
</dbReference>
<dbReference type="InterPro" id="IPR037171">
    <property type="entry name" value="NagB/RpiA_transferase-like"/>
</dbReference>
<accession>D1B6G1</accession>
<dbReference type="EMBL" id="CP001818">
    <property type="protein sequence ID" value="ACZ19602.1"/>
    <property type="molecule type" value="Genomic_DNA"/>
</dbReference>
<dbReference type="Gene3D" id="3.40.1080.10">
    <property type="entry name" value="Glutaconate Coenzyme A-transferase"/>
    <property type="match status" value="2"/>
</dbReference>
<keyword evidence="3" id="KW-1185">Reference proteome</keyword>
<dbReference type="GO" id="GO:0008814">
    <property type="term" value="F:citrate CoA-transferase activity"/>
    <property type="evidence" value="ECO:0007669"/>
    <property type="project" value="UniProtKB-UniRule"/>
</dbReference>
<dbReference type="EnsemblBacteria" id="ACZ19602">
    <property type="protein sequence ID" value="ACZ19602"/>
    <property type="gene ID" value="Taci_1371"/>
</dbReference>
<dbReference type="PIRSF" id="PIRSF009451">
    <property type="entry name" value="Citrt_lyas_alpha"/>
    <property type="match status" value="1"/>
</dbReference>
<dbReference type="GO" id="GO:0005737">
    <property type="term" value="C:cytoplasm"/>
    <property type="evidence" value="ECO:0007669"/>
    <property type="project" value="UniProtKB-SubCell"/>
</dbReference>
<dbReference type="Proteomes" id="UP000002030">
    <property type="component" value="Chromosome"/>
</dbReference>
<organism evidence="2 3">
    <name type="scientific">Thermanaerovibrio acidaminovorans (strain ATCC 49978 / DSM 6589 / Su883)</name>
    <name type="common">Selenomonas acidaminovorans</name>
    <dbReference type="NCBI Taxonomy" id="525903"/>
    <lineage>
        <taxon>Bacteria</taxon>
        <taxon>Thermotogati</taxon>
        <taxon>Synergistota</taxon>
        <taxon>Synergistia</taxon>
        <taxon>Synergistales</taxon>
        <taxon>Synergistaceae</taxon>
        <taxon>Thermanaerovibrio</taxon>
    </lineage>
</organism>
<dbReference type="EC" id="2.8.3.10" evidence="1"/>
<reference evidence="2 3" key="1">
    <citation type="journal article" date="2009" name="Stand. Genomic Sci.">
        <title>Complete genome sequence of Thermanaerovibrio acidaminovorans type strain (Su883).</title>
        <authorList>
            <person name="Chovatia M."/>
            <person name="Sikorski J."/>
            <person name="Schroder M."/>
            <person name="Lapidus A."/>
            <person name="Nolan M."/>
            <person name="Tice H."/>
            <person name="Glavina Del Rio T."/>
            <person name="Copeland A."/>
            <person name="Cheng J.F."/>
            <person name="Lucas S."/>
            <person name="Chen F."/>
            <person name="Bruce D."/>
            <person name="Goodwin L."/>
            <person name="Pitluck S."/>
            <person name="Ivanova N."/>
            <person name="Mavromatis K."/>
            <person name="Ovchinnikova G."/>
            <person name="Pati A."/>
            <person name="Chen A."/>
            <person name="Palaniappan K."/>
            <person name="Land M."/>
            <person name="Hauser L."/>
            <person name="Chang Y.J."/>
            <person name="Jeffries C.D."/>
            <person name="Chain P."/>
            <person name="Saunders E."/>
            <person name="Detter J.C."/>
            <person name="Brettin T."/>
            <person name="Rohde M."/>
            <person name="Goker M."/>
            <person name="Spring S."/>
            <person name="Bristow J."/>
            <person name="Markowitz V."/>
            <person name="Hugenholtz P."/>
            <person name="Kyrpides N.C."/>
            <person name="Klenk H.P."/>
            <person name="Eisen J.A."/>
        </authorList>
    </citation>
    <scope>NUCLEOTIDE SEQUENCE [LARGE SCALE GENOMIC DNA]</scope>
    <source>
        <strain evidence="3">ATCC 49978 / DSM 6589 / Su883</strain>
    </source>
</reference>
<keyword evidence="1 2" id="KW-0456">Lyase</keyword>
<dbReference type="RefSeq" id="WP_012870113.1">
    <property type="nucleotide sequence ID" value="NC_013522.1"/>
</dbReference>
<proteinExistence type="predicted"/>
<dbReference type="STRING" id="525903.Taci_1371"/>
<comment type="catalytic activity">
    <reaction evidence="1">
        <text>citrate + acetyl-CoA = (3S)-citryl-CoA + acetate</text>
        <dbReference type="Rhea" id="RHEA:19405"/>
        <dbReference type="ChEBI" id="CHEBI:16947"/>
        <dbReference type="ChEBI" id="CHEBI:30089"/>
        <dbReference type="ChEBI" id="CHEBI:57288"/>
        <dbReference type="ChEBI" id="CHEBI:57321"/>
        <dbReference type="EC" id="2.8.3.10"/>
    </reaction>
</comment>
<dbReference type="PANTHER" id="PTHR40596:SF1">
    <property type="entry name" value="CITRATE LYASE ALPHA CHAIN"/>
    <property type="match status" value="1"/>
</dbReference>
<dbReference type="GO" id="GO:0006084">
    <property type="term" value="P:acetyl-CoA metabolic process"/>
    <property type="evidence" value="ECO:0007669"/>
    <property type="project" value="UniProtKB-UniRule"/>
</dbReference>
<evidence type="ECO:0000256" key="1">
    <source>
        <dbReference type="PIRNR" id="PIRNR009451"/>
    </source>
</evidence>
<keyword evidence="1" id="KW-0808">Transferase</keyword>
<comment type="catalytic activity">
    <reaction evidence="1">
        <text>citrate = oxaloacetate + acetate</text>
        <dbReference type="Rhea" id="RHEA:10760"/>
        <dbReference type="ChEBI" id="CHEBI:16452"/>
        <dbReference type="ChEBI" id="CHEBI:16947"/>
        <dbReference type="ChEBI" id="CHEBI:30089"/>
        <dbReference type="EC" id="4.1.3.6"/>
    </reaction>
</comment>
<keyword evidence="1" id="KW-0963">Cytoplasm</keyword>
<dbReference type="GO" id="GO:0008815">
    <property type="term" value="F:citrate (pro-3S)-lyase activity"/>
    <property type="evidence" value="ECO:0007669"/>
    <property type="project" value="UniProtKB-UniRule"/>
</dbReference>
<dbReference type="OrthoDB" id="9767643at2"/>
<dbReference type="AlphaFoldDB" id="D1B6G1"/>
<gene>
    <name evidence="2" type="ordered locus">Taci_1371</name>
</gene>
<dbReference type="SUPFAM" id="SSF100950">
    <property type="entry name" value="NagB/RpiA/CoA transferase-like"/>
    <property type="match status" value="2"/>
</dbReference>
<dbReference type="InterPro" id="IPR006472">
    <property type="entry name" value="Citrate_lyase_asu"/>
</dbReference>
<evidence type="ECO:0000313" key="2">
    <source>
        <dbReference type="EMBL" id="ACZ19602.1"/>
    </source>
</evidence>
<dbReference type="NCBIfam" id="TIGR01584">
    <property type="entry name" value="citF"/>
    <property type="match status" value="1"/>
</dbReference>
<protein>
    <recommendedName>
        <fullName evidence="1">Citrate lyase alpha chain</fullName>
        <shortName evidence="1">Citrase alpha chain</shortName>
        <ecNumber evidence="1">2.8.3.10</ecNumber>
        <ecNumber evidence="1">4.1.3.6</ecNumber>
    </recommendedName>
    <alternativeName>
        <fullName evidence="1">Citrate (pro-3S)-lyase alpha chain</fullName>
    </alternativeName>
    <alternativeName>
        <fullName evidence="1">Citrate CoA-transferase subunit</fullName>
    </alternativeName>
</protein>
<name>D1B6G1_THEAS</name>
<comment type="subcellular location">
    <subcellularLocation>
        <location evidence="1">Cytoplasm</location>
    </subcellularLocation>
</comment>
<dbReference type="PATRIC" id="fig|525903.6.peg.1372"/>
<dbReference type="HOGENOM" id="CLU_046521_2_0_0"/>
<dbReference type="EC" id="4.1.3.6" evidence="1"/>
<evidence type="ECO:0000313" key="3">
    <source>
        <dbReference type="Proteomes" id="UP000002030"/>
    </source>
</evidence>
<dbReference type="Pfam" id="PF04223">
    <property type="entry name" value="CitF"/>
    <property type="match status" value="1"/>
</dbReference>
<dbReference type="GO" id="GO:0009346">
    <property type="term" value="C:ATP-independent citrate lyase complex"/>
    <property type="evidence" value="ECO:0007669"/>
    <property type="project" value="UniProtKB-UniRule"/>
</dbReference>
<dbReference type="KEGG" id="tai:Taci_1371"/>
<dbReference type="eggNOG" id="COG3051">
    <property type="taxonomic scope" value="Bacteria"/>
</dbReference>
<sequence>MTVNRAGRSVPDHIEGYGPVRHYEGAFERLPQGPKVGPLIRRARDGASSKVLKDLKEAIEASGLKSGMTVSFHHHLRNGDMVVNQVIRTCAEMGIGDLTIFPTALFGVHRELMEHIRSGVVRRIMGSVNGPIGRLVSEGGMAEPVVLRSHGGRPRAVASGDVKIDVAFIAAPSADRHGNLSGSQGRSACGSLGYAFTDAMYADHVVAVTDNLVEGTLCPISIPQIYVDHVVKVDSIGDPAGIVSGSTRITKDPLRLLIARMASELIEASPYFRDGISFQTGAGGIPLAVTAFLKEAMIRRGVKGSFGLGGITGYFVELLKEGLLECLMDVQSFDLEAVRSIASDGRHMEISAEWYASPWTCGSAVDSLDAVILGATEVDLDFNANVNTEADGYLLHGIGGHQDTAAGAKLTIIAQPLLRGRIPCVVDRVHCVTTPGEVVDAVVTEFGITVNPRREDLLEAAREARLPLISMEELLHRARRISGPMDPLPQEDRIVAVVEWRDGTVIDVIRQVKPKAR</sequence>